<organism evidence="1 2">
    <name type="scientific">Acaulospora colombiana</name>
    <dbReference type="NCBI Taxonomy" id="27376"/>
    <lineage>
        <taxon>Eukaryota</taxon>
        <taxon>Fungi</taxon>
        <taxon>Fungi incertae sedis</taxon>
        <taxon>Mucoromycota</taxon>
        <taxon>Glomeromycotina</taxon>
        <taxon>Glomeromycetes</taxon>
        <taxon>Diversisporales</taxon>
        <taxon>Acaulosporaceae</taxon>
        <taxon>Acaulospora</taxon>
    </lineage>
</organism>
<gene>
    <name evidence="1" type="ORF">ACOLOM_LOCUS754</name>
</gene>
<protein>
    <submittedName>
        <fullName evidence="1">2436_t:CDS:1</fullName>
    </submittedName>
</protein>
<comment type="caution">
    <text evidence="1">The sequence shown here is derived from an EMBL/GenBank/DDBJ whole genome shotgun (WGS) entry which is preliminary data.</text>
</comment>
<sequence length="618" mass="68696">LSEIFDVEEYKIRYTDTEGDKIVIENDPDLKEAINYFSNNCANGRFTVKLCLEKAIKTAPQSSSAPSSDNDNDEQYYQEEFPFEKVINTSIKTVQEMVNNFVNQLSTAIERDLSNLNLSGSRQPQQTTNDNNEGSNSKDSTRVSSFQSSTETRQAPKSESSDVAFHPGIRCDGCGKPINGVRFKCGNCADFDLCGNCEASPATKHNPDHVFIKFRRPVPSPLSASEPLLRNFYSRSEFGVHQTRRRQSSSQQKLDNKEVEKPQVSKKFVNTEPSADLPVTSRAPVDLYTFSGVSNISTPSLVRNLEPQIQIHTYVPASSIPASPPANFITSQSTTIDEIKPEPETKREVKVEPTLDALFVEDVNIPDGTVLEPQTQFRKIWRMVNNGNVNWPESTTLQHIGGPPMASISESGKFEFKVGSLEVGKSSGVAADLRAPSEPGRYTSRWCLTDGQGNSFGHHVWCDIIVENDEQSSNMSSSSMIFPVLNYDQKPKFVQPNSVSEQLSSISNSVAFSEVNQLQNEEDPFQDSISPDLAVTEFVRNQAEVENNSELCDSDEESDTSSIAYSEDSSQDFVVVDKDSDDEMELSQSQHSLLDPQTPNEDLHVTRSEVISFSLHKV</sequence>
<reference evidence="1" key="1">
    <citation type="submission" date="2021-06" db="EMBL/GenBank/DDBJ databases">
        <authorList>
            <person name="Kallberg Y."/>
            <person name="Tangrot J."/>
            <person name="Rosling A."/>
        </authorList>
    </citation>
    <scope>NUCLEOTIDE SEQUENCE</scope>
    <source>
        <strain evidence="1">CL356</strain>
    </source>
</reference>
<keyword evidence="2" id="KW-1185">Reference proteome</keyword>
<feature type="non-terminal residue" evidence="1">
    <location>
        <position position="1"/>
    </location>
</feature>
<dbReference type="EMBL" id="CAJVPT010000813">
    <property type="protein sequence ID" value="CAG8451030.1"/>
    <property type="molecule type" value="Genomic_DNA"/>
</dbReference>
<evidence type="ECO:0000313" key="1">
    <source>
        <dbReference type="EMBL" id="CAG8451030.1"/>
    </source>
</evidence>
<proteinExistence type="predicted"/>
<accession>A0ACA9K3T6</accession>
<evidence type="ECO:0000313" key="2">
    <source>
        <dbReference type="Proteomes" id="UP000789525"/>
    </source>
</evidence>
<name>A0ACA9K3T6_9GLOM</name>
<dbReference type="Proteomes" id="UP000789525">
    <property type="component" value="Unassembled WGS sequence"/>
</dbReference>